<name>A0A7M2YW29_9ACTN</name>
<comment type="subcellular location">
    <subcellularLocation>
        <location evidence="1">Membrane</location>
    </subcellularLocation>
</comment>
<evidence type="ECO:0000256" key="11">
    <source>
        <dbReference type="SAM" id="Phobius"/>
    </source>
</evidence>
<feature type="transmembrane region" description="Helical" evidence="11">
    <location>
        <begin position="50"/>
        <end position="71"/>
    </location>
</feature>
<gene>
    <name evidence="13" type="ORF">Gocc_1909</name>
</gene>
<dbReference type="PANTHER" id="PTHR22888:SF9">
    <property type="entry name" value="CYTOCHROME C OXIDASE SUBUNIT 2"/>
    <property type="match status" value="1"/>
</dbReference>
<evidence type="ECO:0000256" key="2">
    <source>
        <dbReference type="ARBA" id="ARBA00007866"/>
    </source>
</evidence>
<keyword evidence="3" id="KW-0813">Transport</keyword>
<keyword evidence="14" id="KW-1185">Reference proteome</keyword>
<dbReference type="Proteomes" id="UP000254134">
    <property type="component" value="Unassembled WGS sequence"/>
</dbReference>
<dbReference type="SUPFAM" id="SSF49503">
    <property type="entry name" value="Cupredoxins"/>
    <property type="match status" value="1"/>
</dbReference>
<evidence type="ECO:0000256" key="8">
    <source>
        <dbReference type="ARBA" id="ARBA00024688"/>
    </source>
</evidence>
<dbReference type="Pfam" id="PF00116">
    <property type="entry name" value="COX2"/>
    <property type="match status" value="1"/>
</dbReference>
<dbReference type="GO" id="GO:0016020">
    <property type="term" value="C:membrane"/>
    <property type="evidence" value="ECO:0007669"/>
    <property type="project" value="UniProtKB-SubCell"/>
</dbReference>
<sequence>MVRVSQTATIITVAYAVAVVIGGAVALAVWRSTTRPLDEDRTPAWSRRESTWLVVVVLALFALLMGTIFYTPYGESAGPRKQVVRVTGVQFAWAVDAPDGIVTGRPVEFLVTSTDVNHGFGVYDPSGTLLFQAQVVPGRTQKLVHTFAKPGAYTVLCLEFCGVKHHLMKTSFEVRPA</sequence>
<evidence type="ECO:0000256" key="3">
    <source>
        <dbReference type="ARBA" id="ARBA00022448"/>
    </source>
</evidence>
<evidence type="ECO:0000256" key="6">
    <source>
        <dbReference type="ARBA" id="ARBA00023008"/>
    </source>
</evidence>
<feature type="domain" description="Cytochrome oxidase subunit II copper A binding" evidence="12">
    <location>
        <begin position="79"/>
        <end position="177"/>
    </location>
</feature>
<dbReference type="EMBL" id="QQZY01000004">
    <property type="protein sequence ID" value="RDI74333.1"/>
    <property type="molecule type" value="Genomic_DNA"/>
</dbReference>
<dbReference type="GO" id="GO:0005507">
    <property type="term" value="F:copper ion binding"/>
    <property type="evidence" value="ECO:0007669"/>
    <property type="project" value="InterPro"/>
</dbReference>
<dbReference type="InterPro" id="IPR008972">
    <property type="entry name" value="Cupredoxin"/>
</dbReference>
<dbReference type="PROSITE" id="PS50857">
    <property type="entry name" value="COX2_CUA"/>
    <property type="match status" value="1"/>
</dbReference>
<dbReference type="PROSITE" id="PS00078">
    <property type="entry name" value="COX2"/>
    <property type="match status" value="1"/>
</dbReference>
<feature type="transmembrane region" description="Helical" evidence="11">
    <location>
        <begin position="7"/>
        <end position="30"/>
    </location>
</feature>
<evidence type="ECO:0000256" key="10">
    <source>
        <dbReference type="ARBA" id="ARBA00047816"/>
    </source>
</evidence>
<evidence type="ECO:0000256" key="1">
    <source>
        <dbReference type="ARBA" id="ARBA00004370"/>
    </source>
</evidence>
<reference evidence="13 14" key="1">
    <citation type="submission" date="2018-07" db="EMBL/GenBank/DDBJ databases">
        <title>High-quality-draft genome sequence of Gaiella occulta.</title>
        <authorList>
            <person name="Severino R."/>
            <person name="Froufe H.J.C."/>
            <person name="Rainey F.A."/>
            <person name="Barroso C."/>
            <person name="Albuquerque L."/>
            <person name="Lobo-Da-Cunha A."/>
            <person name="Da Costa M.S."/>
            <person name="Egas C."/>
        </authorList>
    </citation>
    <scope>NUCLEOTIDE SEQUENCE [LARGE SCALE GENOMIC DNA]</scope>
    <source>
        <strain evidence="13 14">F2-233</strain>
    </source>
</reference>
<keyword evidence="7 11" id="KW-0472">Membrane</keyword>
<evidence type="ECO:0000256" key="4">
    <source>
        <dbReference type="ARBA" id="ARBA00022723"/>
    </source>
</evidence>
<dbReference type="AlphaFoldDB" id="A0A7M2YW29"/>
<organism evidence="13 14">
    <name type="scientific">Gaiella occulta</name>
    <dbReference type="NCBI Taxonomy" id="1002870"/>
    <lineage>
        <taxon>Bacteria</taxon>
        <taxon>Bacillati</taxon>
        <taxon>Actinomycetota</taxon>
        <taxon>Thermoleophilia</taxon>
        <taxon>Gaiellales</taxon>
        <taxon>Gaiellaceae</taxon>
        <taxon>Gaiella</taxon>
    </lineage>
</organism>
<evidence type="ECO:0000313" key="13">
    <source>
        <dbReference type="EMBL" id="RDI74333.1"/>
    </source>
</evidence>
<keyword evidence="11" id="KW-0812">Transmembrane</keyword>
<keyword evidence="6" id="KW-0186">Copper</keyword>
<evidence type="ECO:0000256" key="5">
    <source>
        <dbReference type="ARBA" id="ARBA00022982"/>
    </source>
</evidence>
<proteinExistence type="inferred from homology"/>
<comment type="caution">
    <text evidence="13">The sequence shown here is derived from an EMBL/GenBank/DDBJ whole genome shotgun (WGS) entry which is preliminary data.</text>
</comment>
<comment type="catalytic activity">
    <reaction evidence="10">
        <text>4 Fe(II)-[cytochrome c] + O2 + 8 H(+)(in) = 4 Fe(III)-[cytochrome c] + 2 H2O + 4 H(+)(out)</text>
        <dbReference type="Rhea" id="RHEA:11436"/>
        <dbReference type="Rhea" id="RHEA-COMP:10350"/>
        <dbReference type="Rhea" id="RHEA-COMP:14399"/>
        <dbReference type="ChEBI" id="CHEBI:15377"/>
        <dbReference type="ChEBI" id="CHEBI:15378"/>
        <dbReference type="ChEBI" id="CHEBI:15379"/>
        <dbReference type="ChEBI" id="CHEBI:29033"/>
        <dbReference type="ChEBI" id="CHEBI:29034"/>
        <dbReference type="EC" id="7.1.1.9"/>
    </reaction>
</comment>
<dbReference type="InterPro" id="IPR002429">
    <property type="entry name" value="CcO_II-like_C"/>
</dbReference>
<dbReference type="GO" id="GO:0004129">
    <property type="term" value="F:cytochrome-c oxidase activity"/>
    <property type="evidence" value="ECO:0007669"/>
    <property type="project" value="UniProtKB-EC"/>
</dbReference>
<keyword evidence="11" id="KW-1133">Transmembrane helix</keyword>
<dbReference type="InterPro" id="IPR045187">
    <property type="entry name" value="CcO_II"/>
</dbReference>
<evidence type="ECO:0000313" key="14">
    <source>
        <dbReference type="Proteomes" id="UP000254134"/>
    </source>
</evidence>
<accession>A0A7M2YW29</accession>
<dbReference type="InterPro" id="IPR001505">
    <property type="entry name" value="Copper_CuA"/>
</dbReference>
<keyword evidence="4" id="KW-0479">Metal-binding</keyword>
<evidence type="ECO:0000256" key="7">
    <source>
        <dbReference type="ARBA" id="ARBA00023136"/>
    </source>
</evidence>
<evidence type="ECO:0000259" key="12">
    <source>
        <dbReference type="PROSITE" id="PS50857"/>
    </source>
</evidence>
<evidence type="ECO:0000256" key="9">
    <source>
        <dbReference type="ARBA" id="ARBA00031399"/>
    </source>
</evidence>
<protein>
    <recommendedName>
        <fullName evidence="9">Cytochrome aa3 subunit 2</fullName>
    </recommendedName>
</protein>
<dbReference type="GO" id="GO:0042773">
    <property type="term" value="P:ATP synthesis coupled electron transport"/>
    <property type="evidence" value="ECO:0007669"/>
    <property type="project" value="TreeGrafter"/>
</dbReference>
<dbReference type="Gene3D" id="2.60.40.420">
    <property type="entry name" value="Cupredoxins - blue copper proteins"/>
    <property type="match status" value="1"/>
</dbReference>
<keyword evidence="5" id="KW-0249">Electron transport</keyword>
<dbReference type="PANTHER" id="PTHR22888">
    <property type="entry name" value="CYTOCHROME C OXIDASE, SUBUNIT II"/>
    <property type="match status" value="1"/>
</dbReference>
<comment type="similarity">
    <text evidence="2">Belongs to the cytochrome c oxidase subunit 2 family.</text>
</comment>
<reference evidence="14" key="2">
    <citation type="journal article" date="2019" name="MicrobiologyOpen">
        <title>High-quality draft genome sequence of Gaiella occulta isolated from a 150 meter deep mineral water borehole and comparison with the genome sequences of other deep-branching lineages of the phylum Actinobacteria.</title>
        <authorList>
            <person name="Severino R."/>
            <person name="Froufe H.J.C."/>
            <person name="Barroso C."/>
            <person name="Albuquerque L."/>
            <person name="Lobo-da-Cunha A."/>
            <person name="da Costa M.S."/>
            <person name="Egas C."/>
        </authorList>
    </citation>
    <scope>NUCLEOTIDE SEQUENCE [LARGE SCALE GENOMIC DNA]</scope>
    <source>
        <strain evidence="14">F2-233</strain>
    </source>
</reference>
<comment type="function">
    <text evidence="8">Subunits I and II form the functional core of the enzyme complex. Electrons originating in cytochrome c are transferred via heme a and Cu(A) to the binuclear center formed by heme a3 and Cu(B).</text>
</comment>